<evidence type="ECO:0000313" key="6">
    <source>
        <dbReference type="EMBL" id="NBJ58639.1"/>
    </source>
</evidence>
<feature type="compositionally biased region" description="Basic and acidic residues" evidence="4">
    <location>
        <begin position="128"/>
        <end position="163"/>
    </location>
</feature>
<dbReference type="CDD" id="cd00034">
    <property type="entry name" value="CSD"/>
    <property type="match status" value="1"/>
</dbReference>
<keyword evidence="2" id="KW-0677">Repeat</keyword>
<dbReference type="InterPro" id="IPR023779">
    <property type="entry name" value="Chromodomain_CS"/>
</dbReference>
<dbReference type="EMBL" id="GIFK01000936">
    <property type="protein sequence ID" value="NBJ58639.1"/>
    <property type="molecule type" value="Transcribed_RNA"/>
</dbReference>
<dbReference type="SMART" id="SM00298">
    <property type="entry name" value="CHROMO"/>
    <property type="match status" value="2"/>
</dbReference>
<dbReference type="PANTHER" id="PTHR22812">
    <property type="entry name" value="CHROMOBOX PROTEIN"/>
    <property type="match status" value="1"/>
</dbReference>
<feature type="region of interest" description="Disordered" evidence="4">
    <location>
        <begin position="64"/>
        <end position="163"/>
    </location>
</feature>
<dbReference type="InterPro" id="IPR016197">
    <property type="entry name" value="Chromo-like_dom_sf"/>
</dbReference>
<evidence type="ECO:0000256" key="1">
    <source>
        <dbReference type="ARBA" id="ARBA00004123"/>
    </source>
</evidence>
<evidence type="ECO:0000259" key="5">
    <source>
        <dbReference type="PROSITE" id="PS50013"/>
    </source>
</evidence>
<dbReference type="InterPro" id="IPR051219">
    <property type="entry name" value="Heterochromatin_chromo-domain"/>
</dbReference>
<name>A0A6B2E609_9DIPT</name>
<comment type="subcellular location">
    <subcellularLocation>
        <location evidence="1">Nucleus</location>
    </subcellularLocation>
</comment>
<keyword evidence="3" id="KW-0539">Nucleus</keyword>
<dbReference type="AlphaFoldDB" id="A0A6B2E609"/>
<feature type="region of interest" description="Disordered" evidence="4">
    <location>
        <begin position="1"/>
        <end position="23"/>
    </location>
</feature>
<dbReference type="Pfam" id="PF01393">
    <property type="entry name" value="Chromo_shadow"/>
    <property type="match status" value="1"/>
</dbReference>
<dbReference type="Pfam" id="PF00385">
    <property type="entry name" value="Chromo"/>
    <property type="match status" value="1"/>
</dbReference>
<dbReference type="FunFam" id="2.40.50.40:FF:000031">
    <property type="entry name" value="Heterochromatin protein 1"/>
    <property type="match status" value="1"/>
</dbReference>
<dbReference type="SMART" id="SM00300">
    <property type="entry name" value="ChSh"/>
    <property type="match status" value="1"/>
</dbReference>
<feature type="domain" description="Chromo" evidence="5">
    <location>
        <begin position="19"/>
        <end position="77"/>
    </location>
</feature>
<dbReference type="InterPro" id="IPR000953">
    <property type="entry name" value="Chromo/chromo_shadow_dom"/>
</dbReference>
<evidence type="ECO:0000256" key="2">
    <source>
        <dbReference type="ARBA" id="ARBA00022737"/>
    </source>
</evidence>
<dbReference type="PROSITE" id="PS50013">
    <property type="entry name" value="CHROMO_2"/>
    <property type="match status" value="2"/>
</dbReference>
<dbReference type="PROSITE" id="PS00598">
    <property type="entry name" value="CHROMO_1"/>
    <property type="match status" value="1"/>
</dbReference>
<dbReference type="InterPro" id="IPR023780">
    <property type="entry name" value="Chromo_domain"/>
</dbReference>
<dbReference type="InterPro" id="IPR008251">
    <property type="entry name" value="Chromo_shadow_dom"/>
</dbReference>
<dbReference type="SUPFAM" id="SSF54160">
    <property type="entry name" value="Chromo domain-like"/>
    <property type="match status" value="2"/>
</dbReference>
<organism evidence="6">
    <name type="scientific">Phlebotomus kandelakii</name>
    <dbReference type="NCBI Taxonomy" id="1109342"/>
    <lineage>
        <taxon>Eukaryota</taxon>
        <taxon>Metazoa</taxon>
        <taxon>Ecdysozoa</taxon>
        <taxon>Arthropoda</taxon>
        <taxon>Hexapoda</taxon>
        <taxon>Insecta</taxon>
        <taxon>Pterygota</taxon>
        <taxon>Neoptera</taxon>
        <taxon>Endopterygota</taxon>
        <taxon>Diptera</taxon>
        <taxon>Nematocera</taxon>
        <taxon>Psychodoidea</taxon>
        <taxon>Psychodidae</taxon>
        <taxon>Phlebotomus</taxon>
        <taxon>Larroussius</taxon>
    </lineage>
</organism>
<dbReference type="GO" id="GO:0005634">
    <property type="term" value="C:nucleus"/>
    <property type="evidence" value="ECO:0007669"/>
    <property type="project" value="UniProtKB-SubCell"/>
</dbReference>
<accession>A0A6B2E609</accession>
<reference evidence="6" key="1">
    <citation type="submission" date="2019-10" db="EMBL/GenBank/DDBJ databases">
        <title>Short sand fly seasons in Tbilisi, Georgia, hinder development of host immunity to saliva of the visceral leishmaniasis vector Phlebotomus kandelakii.</title>
        <authorList>
            <person name="Oliveira F."/>
            <person name="Giorgobiani E."/>
            <person name="Guimaraes-Costa A.B."/>
            <person name="Abdeladhim M."/>
            <person name="Oristian J."/>
            <person name="Tskhvaradze L."/>
            <person name="Tsertsvadze N."/>
            <person name="Zakalashvili M."/>
            <person name="Valenzuela J.G."/>
            <person name="Kamhawi S."/>
        </authorList>
    </citation>
    <scope>NUCLEOTIDE SEQUENCE</scope>
    <source>
        <strain evidence="6">Wild-capture in Tbilisi</strain>
        <tissue evidence="6">Salivary glands</tissue>
    </source>
</reference>
<dbReference type="InterPro" id="IPR017984">
    <property type="entry name" value="Chromo_dom_subgr"/>
</dbReference>
<dbReference type="PRINTS" id="PR00504">
    <property type="entry name" value="CHROMODOMAIN"/>
</dbReference>
<protein>
    <submittedName>
        <fullName evidence="6">Putative chromobox protein</fullName>
    </submittedName>
</protein>
<evidence type="ECO:0000256" key="3">
    <source>
        <dbReference type="ARBA" id="ARBA00023242"/>
    </source>
</evidence>
<feature type="domain" description="Chromo" evidence="5">
    <location>
        <begin position="164"/>
        <end position="222"/>
    </location>
</feature>
<dbReference type="GO" id="GO:0000792">
    <property type="term" value="C:heterochromatin"/>
    <property type="evidence" value="ECO:0007669"/>
    <property type="project" value="UniProtKB-ARBA"/>
</dbReference>
<evidence type="ECO:0000256" key="4">
    <source>
        <dbReference type="SAM" id="MobiDB-lite"/>
    </source>
</evidence>
<sequence length="226" mass="25563">MGKKKRDNVSSDSEGENEYQVESIIDRRVKKGRVEYYIKWEGYSFDENTWEPIDNLDCQELIEEFEAARGNSSKEESKDTPTVTAQKTKSRKTKRKTEEDDSDEDSGAAPRKARKSAVSSDESDKEEEAASKKEKPEKASKTRKAKSADSDHHRAKNGDSTKDLVPETILGATDINGPLMFLIKWKGTDKAELIPAKEANIKFPQAVIAFYEQRLIWHSVKDKSGD</sequence>
<proteinExistence type="predicted"/>
<dbReference type="Gene3D" id="2.40.50.40">
    <property type="match status" value="2"/>
</dbReference>